<gene>
    <name evidence="2" type="ORF">XYLVIOL_LOCUS793</name>
</gene>
<feature type="transmembrane region" description="Helical" evidence="1">
    <location>
        <begin position="33"/>
        <end position="58"/>
    </location>
</feature>
<evidence type="ECO:0000256" key="1">
    <source>
        <dbReference type="SAM" id="Phobius"/>
    </source>
</evidence>
<accession>A0ABP1N205</accession>
<evidence type="ECO:0000313" key="2">
    <source>
        <dbReference type="EMBL" id="CAL7934012.1"/>
    </source>
</evidence>
<proteinExistence type="predicted"/>
<keyword evidence="1" id="KW-0472">Membrane</keyword>
<dbReference type="EMBL" id="CAXAJV020001281">
    <property type="protein sequence ID" value="CAL7934012.1"/>
    <property type="molecule type" value="Genomic_DNA"/>
</dbReference>
<comment type="caution">
    <text evidence="2">The sequence shown here is derived from an EMBL/GenBank/DDBJ whole genome shotgun (WGS) entry which is preliminary data.</text>
</comment>
<keyword evidence="3" id="KW-1185">Reference proteome</keyword>
<evidence type="ECO:0000313" key="3">
    <source>
        <dbReference type="Proteomes" id="UP001642520"/>
    </source>
</evidence>
<dbReference type="Proteomes" id="UP001642520">
    <property type="component" value="Unassembled WGS sequence"/>
</dbReference>
<name>A0ABP1N205_XYLVO</name>
<sequence>MLLEYVKRDWNDMQGNEVELSILRKCMDVGRQYTIFCTTAVTLSIITFTMVHLLPLILDVVVPLNESRQRELIIPMSTFNQNNFNFMFIYLIIIVAFGTYTVGTVETIFVVFLRHCCGLLKVTSYKIARSLDWDDNQVSNRQKRTVIHLRIIDTVNMHRRALAYC</sequence>
<keyword evidence="1" id="KW-1133">Transmembrane helix</keyword>
<feature type="transmembrane region" description="Helical" evidence="1">
    <location>
        <begin position="87"/>
        <end position="113"/>
    </location>
</feature>
<keyword evidence="1" id="KW-0812">Transmembrane</keyword>
<protein>
    <submittedName>
        <fullName evidence="2">Uncharacterized protein</fullName>
    </submittedName>
</protein>
<organism evidence="2 3">
    <name type="scientific">Xylocopa violacea</name>
    <name type="common">Violet carpenter bee</name>
    <name type="synonym">Apis violacea</name>
    <dbReference type="NCBI Taxonomy" id="135666"/>
    <lineage>
        <taxon>Eukaryota</taxon>
        <taxon>Metazoa</taxon>
        <taxon>Ecdysozoa</taxon>
        <taxon>Arthropoda</taxon>
        <taxon>Hexapoda</taxon>
        <taxon>Insecta</taxon>
        <taxon>Pterygota</taxon>
        <taxon>Neoptera</taxon>
        <taxon>Endopterygota</taxon>
        <taxon>Hymenoptera</taxon>
        <taxon>Apocrita</taxon>
        <taxon>Aculeata</taxon>
        <taxon>Apoidea</taxon>
        <taxon>Anthophila</taxon>
        <taxon>Apidae</taxon>
        <taxon>Xylocopa</taxon>
        <taxon>Xylocopa</taxon>
    </lineage>
</organism>
<reference evidence="2 3" key="1">
    <citation type="submission" date="2024-08" db="EMBL/GenBank/DDBJ databases">
        <authorList>
            <person name="Will J Nash"/>
            <person name="Angela Man"/>
            <person name="Seanna McTaggart"/>
            <person name="Kendall Baker"/>
            <person name="Tom Barker"/>
            <person name="Leah Catchpole"/>
            <person name="Alex Durrant"/>
            <person name="Karim Gharbi"/>
            <person name="Naomi Irish"/>
            <person name="Gemy Kaithakottil"/>
            <person name="Debby Ku"/>
            <person name="Aaliyah Providence"/>
            <person name="Felix Shaw"/>
            <person name="David Swarbreck"/>
            <person name="Chris Watkins"/>
            <person name="Ann M. McCartney"/>
            <person name="Giulio Formenti"/>
            <person name="Alice Mouton"/>
            <person name="Noel Vella"/>
            <person name="Bjorn M von Reumont"/>
            <person name="Adriana Vella"/>
            <person name="Wilfried Haerty"/>
        </authorList>
    </citation>
    <scope>NUCLEOTIDE SEQUENCE [LARGE SCALE GENOMIC DNA]</scope>
</reference>